<keyword evidence="2" id="KW-1185">Reference proteome</keyword>
<comment type="caution">
    <text evidence="1">The sequence shown here is derived from an EMBL/GenBank/DDBJ whole genome shotgun (WGS) entry which is preliminary data.</text>
</comment>
<name>A0ACB9JNK2_9ASTR</name>
<sequence length="157" mass="16815">MAHQDFRAGDCFMSHKGIYSEQSGLRIWYGSLSGADLAALMPAAFHILACVVGGLGNWSGSQASLRGPTLLPGSSCSEYLKMLMTLCFLVASDNSSSSSSLRDFLLSCLRLRGLSRSSSLSPSSLLRVGLELRTKTTHFNELRGSPIEDASSEASME</sequence>
<proteinExistence type="predicted"/>
<organism evidence="1 2">
    <name type="scientific">Smallanthus sonchifolius</name>
    <dbReference type="NCBI Taxonomy" id="185202"/>
    <lineage>
        <taxon>Eukaryota</taxon>
        <taxon>Viridiplantae</taxon>
        <taxon>Streptophyta</taxon>
        <taxon>Embryophyta</taxon>
        <taxon>Tracheophyta</taxon>
        <taxon>Spermatophyta</taxon>
        <taxon>Magnoliopsida</taxon>
        <taxon>eudicotyledons</taxon>
        <taxon>Gunneridae</taxon>
        <taxon>Pentapetalae</taxon>
        <taxon>asterids</taxon>
        <taxon>campanulids</taxon>
        <taxon>Asterales</taxon>
        <taxon>Asteraceae</taxon>
        <taxon>Asteroideae</taxon>
        <taxon>Heliantheae alliance</taxon>
        <taxon>Millerieae</taxon>
        <taxon>Smallanthus</taxon>
    </lineage>
</organism>
<dbReference type="Proteomes" id="UP001056120">
    <property type="component" value="Linkage Group LG03"/>
</dbReference>
<accession>A0ACB9JNK2</accession>
<evidence type="ECO:0000313" key="2">
    <source>
        <dbReference type="Proteomes" id="UP001056120"/>
    </source>
</evidence>
<reference evidence="2" key="1">
    <citation type="journal article" date="2022" name="Mol. Ecol. Resour.">
        <title>The genomes of chicory, endive, great burdock and yacon provide insights into Asteraceae palaeo-polyploidization history and plant inulin production.</title>
        <authorList>
            <person name="Fan W."/>
            <person name="Wang S."/>
            <person name="Wang H."/>
            <person name="Wang A."/>
            <person name="Jiang F."/>
            <person name="Liu H."/>
            <person name="Zhao H."/>
            <person name="Xu D."/>
            <person name="Zhang Y."/>
        </authorList>
    </citation>
    <scope>NUCLEOTIDE SEQUENCE [LARGE SCALE GENOMIC DNA]</scope>
    <source>
        <strain evidence="2">cv. Yunnan</strain>
    </source>
</reference>
<gene>
    <name evidence="1" type="ORF">L1987_09486</name>
</gene>
<dbReference type="EMBL" id="CM042020">
    <property type="protein sequence ID" value="KAI3821910.1"/>
    <property type="molecule type" value="Genomic_DNA"/>
</dbReference>
<protein>
    <submittedName>
        <fullName evidence="1">Uncharacterized protein</fullName>
    </submittedName>
</protein>
<reference evidence="1 2" key="2">
    <citation type="journal article" date="2022" name="Mol. Ecol. Resour.">
        <title>The genomes of chicory, endive, great burdock and yacon provide insights into Asteraceae paleo-polyploidization history and plant inulin production.</title>
        <authorList>
            <person name="Fan W."/>
            <person name="Wang S."/>
            <person name="Wang H."/>
            <person name="Wang A."/>
            <person name="Jiang F."/>
            <person name="Liu H."/>
            <person name="Zhao H."/>
            <person name="Xu D."/>
            <person name="Zhang Y."/>
        </authorList>
    </citation>
    <scope>NUCLEOTIDE SEQUENCE [LARGE SCALE GENOMIC DNA]</scope>
    <source>
        <strain evidence="2">cv. Yunnan</strain>
        <tissue evidence="1">Leaves</tissue>
    </source>
</reference>
<evidence type="ECO:0000313" key="1">
    <source>
        <dbReference type="EMBL" id="KAI3821910.1"/>
    </source>
</evidence>